<gene>
    <name evidence="5" type="ORF">DFR68_105534</name>
</gene>
<dbReference type="Gene3D" id="3.40.50.150">
    <property type="entry name" value="Vaccinia Virus protein VP39"/>
    <property type="match status" value="1"/>
</dbReference>
<feature type="domain" description="Methyltransferase" evidence="4">
    <location>
        <begin position="40"/>
        <end position="132"/>
    </location>
</feature>
<keyword evidence="3" id="KW-0949">S-adenosyl-L-methionine</keyword>
<protein>
    <submittedName>
        <fullName evidence="5">Methyltransferase family protein</fullName>
    </submittedName>
</protein>
<evidence type="ECO:0000313" key="5">
    <source>
        <dbReference type="EMBL" id="RDI51057.1"/>
    </source>
</evidence>
<dbReference type="InterPro" id="IPR029063">
    <property type="entry name" value="SAM-dependent_MTases_sf"/>
</dbReference>
<dbReference type="PANTHER" id="PTHR43464:SF19">
    <property type="entry name" value="UBIQUINONE BIOSYNTHESIS O-METHYLTRANSFERASE, MITOCHONDRIAL"/>
    <property type="match status" value="1"/>
</dbReference>
<comment type="caution">
    <text evidence="5">The sequence shown here is derived from an EMBL/GenBank/DDBJ whole genome shotgun (WGS) entry which is preliminary data.</text>
</comment>
<evidence type="ECO:0000256" key="2">
    <source>
        <dbReference type="ARBA" id="ARBA00022679"/>
    </source>
</evidence>
<keyword evidence="2 5" id="KW-0808">Transferase</keyword>
<dbReference type="AlphaFoldDB" id="A0A370H4U2"/>
<dbReference type="OrthoDB" id="9811589at2"/>
<dbReference type="STRING" id="1210089.GCA_001613165_04694"/>
<dbReference type="SUPFAM" id="SSF53335">
    <property type="entry name" value="S-adenosyl-L-methionine-dependent methyltransferases"/>
    <property type="match status" value="1"/>
</dbReference>
<keyword evidence="1 5" id="KW-0489">Methyltransferase</keyword>
<dbReference type="Proteomes" id="UP000255355">
    <property type="component" value="Unassembled WGS sequence"/>
</dbReference>
<dbReference type="EMBL" id="QQAZ01000005">
    <property type="protein sequence ID" value="RDI51057.1"/>
    <property type="molecule type" value="Genomic_DNA"/>
</dbReference>
<reference evidence="5 6" key="1">
    <citation type="submission" date="2018-07" db="EMBL/GenBank/DDBJ databases">
        <title>Genomic Encyclopedia of Type Strains, Phase IV (KMG-IV): sequencing the most valuable type-strain genomes for metagenomic binning, comparative biology and taxonomic classification.</title>
        <authorList>
            <person name="Goeker M."/>
        </authorList>
    </citation>
    <scope>NUCLEOTIDE SEQUENCE [LARGE SCALE GENOMIC DNA]</scope>
    <source>
        <strain evidence="5 6">DSM 44952</strain>
    </source>
</reference>
<organism evidence="5 6">
    <name type="scientific">Nocardia mexicana</name>
    <dbReference type="NCBI Taxonomy" id="279262"/>
    <lineage>
        <taxon>Bacteria</taxon>
        <taxon>Bacillati</taxon>
        <taxon>Actinomycetota</taxon>
        <taxon>Actinomycetes</taxon>
        <taxon>Mycobacteriales</taxon>
        <taxon>Nocardiaceae</taxon>
        <taxon>Nocardia</taxon>
    </lineage>
</organism>
<sequence length="240" mass="25960">MPDPIFAHPHLAQIYDEFEGARTDLTAYAAVADELNAQTVIDIGCGTGSFAVRLASTGRAVTAVDPASASLEIARAKKAPPGICWLQGDATTLPEVGADLAVMTGNVAQVFVTDDEWADTLNSIARSLSGGGHFVFETRRPGRRAWEEWADSEPVVRDIPGIGRVERSLDVTAVELPLVSFRHTYTFAADGTVLVSDSTLRFREQAEVEADLAAHGYRIRDVREAPDRPGRELVFIAEKP</sequence>
<dbReference type="RefSeq" id="WP_068023344.1">
    <property type="nucleotide sequence ID" value="NZ_QQAZ01000005.1"/>
</dbReference>
<dbReference type="Pfam" id="PF13649">
    <property type="entry name" value="Methyltransf_25"/>
    <property type="match status" value="1"/>
</dbReference>
<name>A0A370H4U2_9NOCA</name>
<evidence type="ECO:0000313" key="6">
    <source>
        <dbReference type="Proteomes" id="UP000255355"/>
    </source>
</evidence>
<evidence type="ECO:0000256" key="3">
    <source>
        <dbReference type="ARBA" id="ARBA00022691"/>
    </source>
</evidence>
<evidence type="ECO:0000256" key="1">
    <source>
        <dbReference type="ARBA" id="ARBA00022603"/>
    </source>
</evidence>
<keyword evidence="6" id="KW-1185">Reference proteome</keyword>
<dbReference type="GO" id="GO:0032259">
    <property type="term" value="P:methylation"/>
    <property type="evidence" value="ECO:0007669"/>
    <property type="project" value="UniProtKB-KW"/>
</dbReference>
<dbReference type="CDD" id="cd02440">
    <property type="entry name" value="AdoMet_MTases"/>
    <property type="match status" value="1"/>
</dbReference>
<proteinExistence type="predicted"/>
<dbReference type="PANTHER" id="PTHR43464">
    <property type="entry name" value="METHYLTRANSFERASE"/>
    <property type="match status" value="1"/>
</dbReference>
<dbReference type="InterPro" id="IPR041698">
    <property type="entry name" value="Methyltransf_25"/>
</dbReference>
<dbReference type="GO" id="GO:0008168">
    <property type="term" value="F:methyltransferase activity"/>
    <property type="evidence" value="ECO:0007669"/>
    <property type="project" value="UniProtKB-KW"/>
</dbReference>
<accession>A0A370H4U2</accession>
<evidence type="ECO:0000259" key="4">
    <source>
        <dbReference type="Pfam" id="PF13649"/>
    </source>
</evidence>